<protein>
    <submittedName>
        <fullName evidence="2">Uncharacterized protein</fullName>
    </submittedName>
</protein>
<dbReference type="Proteomes" id="UP000030848">
    <property type="component" value="Unassembled WGS sequence"/>
</dbReference>
<dbReference type="EMBL" id="JRZE01000006">
    <property type="protein sequence ID" value="KHF43372.1"/>
    <property type="molecule type" value="Genomic_DNA"/>
</dbReference>
<evidence type="ECO:0000256" key="1">
    <source>
        <dbReference type="SAM" id="MobiDB-lite"/>
    </source>
</evidence>
<name>A0A837D7E2_9PSEU</name>
<organism evidence="2 3">
    <name type="scientific">Saccharomonospora viridis</name>
    <dbReference type="NCBI Taxonomy" id="1852"/>
    <lineage>
        <taxon>Bacteria</taxon>
        <taxon>Bacillati</taxon>
        <taxon>Actinomycetota</taxon>
        <taxon>Actinomycetes</taxon>
        <taxon>Pseudonocardiales</taxon>
        <taxon>Pseudonocardiaceae</taxon>
        <taxon>Saccharomonospora</taxon>
    </lineage>
</organism>
<proteinExistence type="predicted"/>
<feature type="region of interest" description="Disordered" evidence="1">
    <location>
        <begin position="1"/>
        <end position="47"/>
    </location>
</feature>
<evidence type="ECO:0000313" key="2">
    <source>
        <dbReference type="EMBL" id="KHF43372.1"/>
    </source>
</evidence>
<reference evidence="2 3" key="1">
    <citation type="submission" date="2014-10" db="EMBL/GenBank/DDBJ databases">
        <title>Genome sequence of Micropolyspora internatus JCM3315.</title>
        <authorList>
            <person name="Shin S.-K."/>
            <person name="Yi H."/>
        </authorList>
    </citation>
    <scope>NUCLEOTIDE SEQUENCE [LARGE SCALE GENOMIC DNA]</scope>
    <source>
        <strain evidence="2 3">JCM 3315</strain>
    </source>
</reference>
<accession>A0A837D7E2</accession>
<comment type="caution">
    <text evidence="2">The sequence shown here is derived from an EMBL/GenBank/DDBJ whole genome shotgun (WGS) entry which is preliminary data.</text>
</comment>
<gene>
    <name evidence="2" type="ORF">MINT15_35740</name>
</gene>
<dbReference type="AlphaFoldDB" id="A0A837D7E2"/>
<evidence type="ECO:0000313" key="3">
    <source>
        <dbReference type="Proteomes" id="UP000030848"/>
    </source>
</evidence>
<sequence>MVRAGGITGHHVLPHVMTSEAARPPPAPRLFPEGGHCGVPTGTSVIN</sequence>